<keyword evidence="6" id="KW-1185">Reference proteome</keyword>
<dbReference type="InterPro" id="IPR017853">
    <property type="entry name" value="GH"/>
</dbReference>
<feature type="domain" description="Glycosyl hydrolase family 13 catalytic" evidence="4">
    <location>
        <begin position="71"/>
        <end position="489"/>
    </location>
</feature>
<reference evidence="6" key="1">
    <citation type="submission" date="2015-02" db="EMBL/GenBank/DDBJ databases">
        <title>Description and complete genome sequence of the first cultured representative of the subdivision 5 of the Verrucomicrobia phylum.</title>
        <authorList>
            <person name="Spring S."/>
            <person name="Bunk B."/>
            <person name="Sproer C."/>
            <person name="Klenk H.-P."/>
        </authorList>
    </citation>
    <scope>NUCLEOTIDE SEQUENCE [LARGE SCALE GENOMIC DNA]</scope>
    <source>
        <strain evidence="6">L21-Fru-AB</strain>
    </source>
</reference>
<dbReference type="PATRIC" id="fig|1609981.3.peg.2217"/>
<reference evidence="5 6" key="2">
    <citation type="journal article" date="2016" name="ISME J.">
        <title>Characterization of the first cultured representative of Verrucomicrobia subdivision 5 indicates the proposal of a novel phylum.</title>
        <authorList>
            <person name="Spring S."/>
            <person name="Bunk B."/>
            <person name="Sproer C."/>
            <person name="Schumann P."/>
            <person name="Rohde M."/>
            <person name="Tindall B.J."/>
            <person name="Klenk H.P."/>
        </authorList>
    </citation>
    <scope>NUCLEOTIDE SEQUENCE [LARGE SCALE GENOMIC DNA]</scope>
    <source>
        <strain evidence="5 6">L21-Fru-AB</strain>
    </source>
</reference>
<dbReference type="AlphaFoldDB" id="A0A0G3EIX5"/>
<dbReference type="InterPro" id="IPR006047">
    <property type="entry name" value="GH13_cat_dom"/>
</dbReference>
<dbReference type="STRING" id="1307763.L21SP4_02131"/>
<dbReference type="GO" id="GO:0005975">
    <property type="term" value="P:carbohydrate metabolic process"/>
    <property type="evidence" value="ECO:0007669"/>
    <property type="project" value="InterPro"/>
</dbReference>
<dbReference type="CDD" id="cd11356">
    <property type="entry name" value="AmyAc_Sucrose_phosphorylase-like_1"/>
    <property type="match status" value="1"/>
</dbReference>
<dbReference type="GO" id="GO:0009018">
    <property type="term" value="F:sucrose phosphorylase activity"/>
    <property type="evidence" value="ECO:0007669"/>
    <property type="project" value="UniProtKB-EC"/>
</dbReference>
<dbReference type="EC" id="2.4.1.7" evidence="5"/>
<name>A0A0G3EIX5_9BACT</name>
<evidence type="ECO:0000256" key="3">
    <source>
        <dbReference type="PIRSR" id="PIRSR003059-2"/>
    </source>
</evidence>
<dbReference type="InterPro" id="IPR045857">
    <property type="entry name" value="O16G_dom_2"/>
</dbReference>
<protein>
    <submittedName>
        <fullName evidence="5">Sucrose phosphorylase</fullName>
        <ecNumber evidence="5">2.4.1.7</ecNumber>
    </submittedName>
</protein>
<dbReference type="RefSeq" id="WP_052882601.1">
    <property type="nucleotide sequence ID" value="NZ_CP010904.1"/>
</dbReference>
<dbReference type="Gene3D" id="3.90.400.10">
    <property type="entry name" value="Oligo-1,6-glucosidase, Domain 2"/>
    <property type="match status" value="1"/>
</dbReference>
<proteinExistence type="predicted"/>
<dbReference type="PIRSF" id="PIRSF003059">
    <property type="entry name" value="Sucrose_phosphorylase"/>
    <property type="match status" value="1"/>
</dbReference>
<feature type="binding site" evidence="3">
    <location>
        <position position="452"/>
    </location>
    <ligand>
        <name>substrate</name>
    </ligand>
</feature>
<feature type="binding site" evidence="3">
    <location>
        <position position="105"/>
    </location>
    <ligand>
        <name>substrate</name>
    </ligand>
</feature>
<dbReference type="Pfam" id="PF00128">
    <property type="entry name" value="Alpha-amylase"/>
    <property type="match status" value="1"/>
</dbReference>
<dbReference type="KEGG" id="vbl:L21SP4_02131"/>
<dbReference type="SUPFAM" id="SSF51445">
    <property type="entry name" value="(Trans)glycosidases"/>
    <property type="match status" value="1"/>
</dbReference>
<evidence type="ECO:0000259" key="4">
    <source>
        <dbReference type="SMART" id="SM00642"/>
    </source>
</evidence>
<accession>A0A0G3EIX5</accession>
<keyword evidence="2 5" id="KW-0808">Transferase</keyword>
<dbReference type="SMART" id="SM00642">
    <property type="entry name" value="Aamy"/>
    <property type="match status" value="1"/>
</dbReference>
<dbReference type="PANTHER" id="PTHR38784:SF1">
    <property type="entry name" value="SUCROSE PHOSPHORYLASE"/>
    <property type="match status" value="1"/>
</dbReference>
<dbReference type="OrthoDB" id="9805159at2"/>
<dbReference type="Gene3D" id="3.20.20.80">
    <property type="entry name" value="Glycosidases"/>
    <property type="match status" value="1"/>
</dbReference>
<dbReference type="EMBL" id="CP010904">
    <property type="protein sequence ID" value="AKJ65362.1"/>
    <property type="molecule type" value="Genomic_DNA"/>
</dbReference>
<dbReference type="Proteomes" id="UP000035268">
    <property type="component" value="Chromosome"/>
</dbReference>
<feature type="binding site" evidence="3">
    <location>
        <begin position="236"/>
        <end position="238"/>
    </location>
    <ligand>
        <name>substrate</name>
    </ligand>
</feature>
<evidence type="ECO:0000256" key="1">
    <source>
        <dbReference type="ARBA" id="ARBA00022676"/>
    </source>
</evidence>
<dbReference type="PANTHER" id="PTHR38784">
    <property type="entry name" value="SUCROSE PHOSPHORYLASE"/>
    <property type="match status" value="1"/>
</dbReference>
<keyword evidence="1 5" id="KW-0328">Glycosyltransferase</keyword>
<feature type="binding site" evidence="3">
    <location>
        <begin position="345"/>
        <end position="346"/>
    </location>
    <ligand>
        <name>substrate</name>
    </ligand>
</feature>
<organism evidence="5 6">
    <name type="scientific">Kiritimatiella glycovorans</name>
    <dbReference type="NCBI Taxonomy" id="1307763"/>
    <lineage>
        <taxon>Bacteria</taxon>
        <taxon>Pseudomonadati</taxon>
        <taxon>Kiritimatiellota</taxon>
        <taxon>Kiritimatiellia</taxon>
        <taxon>Kiritimatiellales</taxon>
        <taxon>Kiritimatiellaceae</taxon>
        <taxon>Kiritimatiella</taxon>
    </lineage>
</organism>
<evidence type="ECO:0000313" key="6">
    <source>
        <dbReference type="Proteomes" id="UP000035268"/>
    </source>
</evidence>
<gene>
    <name evidence="5" type="primary">gtfA</name>
    <name evidence="5" type="ORF">L21SP4_02131</name>
</gene>
<sequence>MIKSLCTATMLRMRQRFNRLYGPARADHCLERIAAMVGRYGVGYGIPPASRERWSERTSVLITYADTVRRADEAPLKTLKHFLDRHLREAIDTVHVLPFFPYSSDDGFSITDYRAVHRDHGDWGDLRALGRDYGLMFDLVLNHVSRKSEWFRDYRNGVAPLREFFIESDPDADLSAVVRPRSKPLLHPVKTVDGEKHVWTTFSEDQIDLDFSNPDVLFEFLDLVLFYLSQGARILRLDAIAYLWKVPGTPCIHLPQTHATVKLIRDLLDMVAPEALILTETNVPHEENLSYFGDGDEAHMVYQFSLPPLLLHALRRETGKHLTAWAAGLPELPEGQTFFNFTASHDGIGLRPLQGLLDDAELALLVDDIRRLGGHVSTRRREDGTDSPYELNIALYDALGDPDRPDEEAQIRAFLCAQTLPLALRGVPALYFHSFTATRNYTEGVEATGRARTINRYRWDEDDLTERLADPRSRTTRVLDELRRRLKLRARQPAFHPDSPQRVVDLGPECFALVRGPFGKGPPVAALSNLTARTITVRLDPAVPELNGPRPCVDLLSGTRFSGSAKEIELAPRQTVWLARR</sequence>
<feature type="binding site" evidence="3">
    <location>
        <position position="143"/>
    </location>
    <ligand>
        <name>substrate</name>
    </ligand>
</feature>
<evidence type="ECO:0000256" key="2">
    <source>
        <dbReference type="ARBA" id="ARBA00022679"/>
    </source>
</evidence>
<dbReference type="InterPro" id="IPR016377">
    <property type="entry name" value="Sucrose_GGa_phosphorylase-rel"/>
</dbReference>
<dbReference type="InterPro" id="IPR033746">
    <property type="entry name" value="GGa_phosphorylase"/>
</dbReference>
<evidence type="ECO:0000313" key="5">
    <source>
        <dbReference type="EMBL" id="AKJ65362.1"/>
    </source>
</evidence>